<keyword evidence="2" id="KW-0614">Plasmid</keyword>
<evidence type="ECO:0000313" key="3">
    <source>
        <dbReference type="Proteomes" id="UP000009081"/>
    </source>
</evidence>
<protein>
    <submittedName>
        <fullName evidence="2">Uncharacterized protein</fullName>
    </submittedName>
</protein>
<dbReference type="EMBL" id="CP001511">
    <property type="protein sequence ID" value="ACS43463.1"/>
    <property type="molecule type" value="Genomic_DNA"/>
</dbReference>
<feature type="region of interest" description="Disordered" evidence="1">
    <location>
        <begin position="1"/>
        <end position="40"/>
    </location>
</feature>
<dbReference type="KEGG" id="mea:Mex_2p0616"/>
<name>C5B4T1_METEA</name>
<dbReference type="Proteomes" id="UP000009081">
    <property type="component" value="Plasmid megaplasmid"/>
</dbReference>
<gene>
    <name evidence="2" type="ordered locus">MexAM1_META2p0616</name>
</gene>
<proteinExistence type="predicted"/>
<dbReference type="HOGENOM" id="CLU_2035325_0_0_5"/>
<organism evidence="2 3">
    <name type="scientific">Methylorubrum extorquens (strain ATCC 14718 / DSM 1338 / JCM 2805 / NCIMB 9133 / AM1)</name>
    <name type="common">Methylobacterium extorquens</name>
    <dbReference type="NCBI Taxonomy" id="272630"/>
    <lineage>
        <taxon>Bacteria</taxon>
        <taxon>Pseudomonadati</taxon>
        <taxon>Pseudomonadota</taxon>
        <taxon>Alphaproteobacteria</taxon>
        <taxon>Hyphomicrobiales</taxon>
        <taxon>Methylobacteriaceae</taxon>
        <taxon>Methylorubrum</taxon>
    </lineage>
</organism>
<evidence type="ECO:0000256" key="1">
    <source>
        <dbReference type="SAM" id="MobiDB-lite"/>
    </source>
</evidence>
<dbReference type="AlphaFoldDB" id="C5B4T1"/>
<feature type="compositionally biased region" description="Basic and acidic residues" evidence="1">
    <location>
        <begin position="1"/>
        <end position="12"/>
    </location>
</feature>
<keyword evidence="3" id="KW-1185">Reference proteome</keyword>
<reference evidence="2 3" key="1">
    <citation type="journal article" date="2009" name="PLoS ONE">
        <title>Methylobacterium genome sequences: a reference blueprint to investigate microbial metabolism of C1 compounds from natural and industrial sources.</title>
        <authorList>
            <person name="Vuilleumier S."/>
            <person name="Chistoserdova L."/>
            <person name="Lee M.-C."/>
            <person name="Bringel F."/>
            <person name="Lajus A."/>
            <person name="Zhou Y."/>
            <person name="Gourion B."/>
            <person name="Barbe V."/>
            <person name="Chang J."/>
            <person name="Cruveiller S."/>
            <person name="Dossat C."/>
            <person name="Gillett W."/>
            <person name="Gruffaz C."/>
            <person name="Haugen E."/>
            <person name="Hourcade E."/>
            <person name="Levy R."/>
            <person name="Mangenot S."/>
            <person name="Muller E."/>
            <person name="Nadalig T."/>
            <person name="Pagni M."/>
            <person name="Penny C."/>
            <person name="Peyraud R."/>
            <person name="Robinson D.G."/>
            <person name="Roche D."/>
            <person name="Rouy Z."/>
            <person name="Saenampechek C."/>
            <person name="Salvignol G."/>
            <person name="Vallenet D."/>
            <person name="Wu Z."/>
            <person name="Marx C.J."/>
            <person name="Vorholt J.A."/>
            <person name="Olson M.V."/>
            <person name="Kaul R."/>
            <person name="Weissenbach J."/>
            <person name="Medigue C."/>
            <person name="Lidstrom M.E."/>
        </authorList>
    </citation>
    <scope>NUCLEOTIDE SEQUENCE [LARGE SCALE GENOMIC DNA]</scope>
    <source>
        <strain evidence="3">ATCC 14718 / DSM 1338 / JCM 2805 / NCIMB 9133 / AM1</strain>
    </source>
</reference>
<accession>C5B4T1</accession>
<geneLocation type="plasmid" evidence="2 3">
    <name>megaplasmid</name>
</geneLocation>
<evidence type="ECO:0000313" key="2">
    <source>
        <dbReference type="EMBL" id="ACS43463.1"/>
    </source>
</evidence>
<sequence length="121" mass="13332">MSEHVCRRDDPSSSRIRCQSVPRRRYTGPDLRLSHRARAGKPAILGNSLPMRALSPAHAGKPTARALWAQNAIAPRSHAGKPTNGWFSDETYNSSSASMRVSLRVRPRPIRARPCFLGTCG</sequence>